<dbReference type="Proteomes" id="UP000320839">
    <property type="component" value="Chromosome"/>
</dbReference>
<evidence type="ECO:0000256" key="1">
    <source>
        <dbReference type="SAM" id="MobiDB-lite"/>
    </source>
</evidence>
<reference evidence="2 3" key="1">
    <citation type="submission" date="2019-02" db="EMBL/GenBank/DDBJ databases">
        <title>Deep-cultivation of Planctomycetes and their phenomic and genomic characterization uncovers novel biology.</title>
        <authorList>
            <person name="Wiegand S."/>
            <person name="Jogler M."/>
            <person name="Boedeker C."/>
            <person name="Pinto D."/>
            <person name="Vollmers J."/>
            <person name="Rivas-Marin E."/>
            <person name="Kohn T."/>
            <person name="Peeters S.H."/>
            <person name="Heuer A."/>
            <person name="Rast P."/>
            <person name="Oberbeckmann S."/>
            <person name="Bunk B."/>
            <person name="Jeske O."/>
            <person name="Meyerdierks A."/>
            <person name="Storesund J.E."/>
            <person name="Kallscheuer N."/>
            <person name="Luecker S."/>
            <person name="Lage O.M."/>
            <person name="Pohl T."/>
            <person name="Merkel B.J."/>
            <person name="Hornburger P."/>
            <person name="Mueller R.-W."/>
            <person name="Bruemmer F."/>
            <person name="Labrenz M."/>
            <person name="Spormann A.M."/>
            <person name="Op den Camp H."/>
            <person name="Overmann J."/>
            <person name="Amann R."/>
            <person name="Jetten M.S.M."/>
            <person name="Mascher T."/>
            <person name="Medema M.H."/>
            <person name="Devos D.P."/>
            <person name="Kaster A.-K."/>
            <person name="Ovreas L."/>
            <person name="Rohde M."/>
            <person name="Galperin M.Y."/>
            <person name="Jogler C."/>
        </authorList>
    </citation>
    <scope>NUCLEOTIDE SEQUENCE [LARGE SCALE GENOMIC DNA]</scope>
    <source>
        <strain evidence="2 3">Pan153</strain>
    </source>
</reference>
<protein>
    <submittedName>
        <fullName evidence="2">Uncharacterized protein</fullName>
    </submittedName>
</protein>
<dbReference type="RefSeq" id="WP_145454314.1">
    <property type="nucleotide sequence ID" value="NZ_CP036317.1"/>
</dbReference>
<name>A0A518FJ74_9PLAN</name>
<proteinExistence type="predicted"/>
<evidence type="ECO:0000313" key="3">
    <source>
        <dbReference type="Proteomes" id="UP000320839"/>
    </source>
</evidence>
<organism evidence="2 3">
    <name type="scientific">Gimesia panareensis</name>
    <dbReference type="NCBI Taxonomy" id="2527978"/>
    <lineage>
        <taxon>Bacteria</taxon>
        <taxon>Pseudomonadati</taxon>
        <taxon>Planctomycetota</taxon>
        <taxon>Planctomycetia</taxon>
        <taxon>Planctomycetales</taxon>
        <taxon>Planctomycetaceae</taxon>
        <taxon>Gimesia</taxon>
    </lineage>
</organism>
<feature type="region of interest" description="Disordered" evidence="1">
    <location>
        <begin position="40"/>
        <end position="59"/>
    </location>
</feature>
<sequence>MRFALLVCSTFVIQTCGSAIFAEEAAAPKTLEEVFRESAPALDPAPAPPLSDPATPSQLPLESRVPQIAAPAAPAIPAIPAQELTACPGGTSCNCGTCNCQTPVCGCDSCVCNSCQTCTLCDRIPLLNRFPSDRCFDDFIMPVSNPVWSIDPRSLTYVRGIFINQMIDAQTPVLGAGDLQVYALQLGIALNERLSVIAVKDGYNTLQTRGIGNRTGWADIGLGLKYVLIRDVENQFLLSGGLIYEATNGSSRVFQGNGDSVWTPYLSLGKQIGSGHLIASTGYHVPGDTAEESQSIYYSVHYDHPVTSKLSALAELNGIVYTKSGQALPLNIEGGDWINLGSSSVAGNNVLTFAFGANYRFNDCLSCAAVWEFPLSNRKDLLDSRTTATLTLMF</sequence>
<dbReference type="AlphaFoldDB" id="A0A518FJ74"/>
<evidence type="ECO:0000313" key="2">
    <source>
        <dbReference type="EMBL" id="QDV16399.1"/>
    </source>
</evidence>
<dbReference type="OrthoDB" id="7339425at2"/>
<dbReference type="EMBL" id="CP036317">
    <property type="protein sequence ID" value="QDV16399.1"/>
    <property type="molecule type" value="Genomic_DNA"/>
</dbReference>
<accession>A0A518FJ74</accession>
<gene>
    <name evidence="2" type="ORF">Pan153_10270</name>
</gene>